<gene>
    <name evidence="2" type="ORF">DAETH_01790</name>
</gene>
<dbReference type="Gene3D" id="3.40.50.850">
    <property type="entry name" value="Isochorismatase-like"/>
    <property type="match status" value="1"/>
</dbReference>
<dbReference type="Proteomes" id="UP001064971">
    <property type="component" value="Chromosome"/>
</dbReference>
<dbReference type="EMBL" id="AP026560">
    <property type="protein sequence ID" value="BDP40210.1"/>
    <property type="molecule type" value="Genomic_DNA"/>
</dbReference>
<reference evidence="2" key="1">
    <citation type="submission" date="2022-07" db="EMBL/GenBank/DDBJ databases">
        <title>Complete Genome Sequence of the Radioresistant Bacterium Deinococcus aetherius ST0316, Isolated from the Air Dust collected in Lower Stratosphere above Japan.</title>
        <authorList>
            <person name="Satoh K."/>
            <person name="Hagiwara K."/>
            <person name="Katsumata K."/>
            <person name="Kubo A."/>
            <person name="Yokobori S."/>
            <person name="Yamagishi A."/>
            <person name="Oono Y."/>
            <person name="Narumi I."/>
        </authorList>
    </citation>
    <scope>NUCLEOTIDE SEQUENCE</scope>
    <source>
        <strain evidence="2">ST0316</strain>
    </source>
</reference>
<dbReference type="InterPro" id="IPR036380">
    <property type="entry name" value="Isochorismatase-like_sf"/>
</dbReference>
<name>A0ABM8A8X6_9DEIO</name>
<protein>
    <recommendedName>
        <fullName evidence="1">Isochorismatase-like domain-containing protein</fullName>
    </recommendedName>
</protein>
<dbReference type="SUPFAM" id="SSF52499">
    <property type="entry name" value="Isochorismatase-like hydrolases"/>
    <property type="match status" value="1"/>
</dbReference>
<evidence type="ECO:0000259" key="1">
    <source>
        <dbReference type="Pfam" id="PF00857"/>
    </source>
</evidence>
<evidence type="ECO:0000313" key="2">
    <source>
        <dbReference type="EMBL" id="BDP40210.1"/>
    </source>
</evidence>
<proteinExistence type="predicted"/>
<dbReference type="InterPro" id="IPR000868">
    <property type="entry name" value="Isochorismatase-like_dom"/>
</dbReference>
<keyword evidence="3" id="KW-1185">Reference proteome</keyword>
<dbReference type="RefSeq" id="WP_264776089.1">
    <property type="nucleotide sequence ID" value="NZ_AP026560.1"/>
</dbReference>
<organism evidence="2 3">
    <name type="scientific">Deinococcus aetherius</name>
    <dbReference type="NCBI Taxonomy" id="200252"/>
    <lineage>
        <taxon>Bacteria</taxon>
        <taxon>Thermotogati</taxon>
        <taxon>Deinococcota</taxon>
        <taxon>Deinococci</taxon>
        <taxon>Deinococcales</taxon>
        <taxon>Deinococcaceae</taxon>
        <taxon>Deinococcus</taxon>
    </lineage>
</organism>
<dbReference type="Pfam" id="PF00857">
    <property type="entry name" value="Isochorismatase"/>
    <property type="match status" value="1"/>
</dbReference>
<feature type="domain" description="Isochorismatase-like" evidence="1">
    <location>
        <begin position="7"/>
        <end position="108"/>
    </location>
</feature>
<accession>A0ABM8A8X6</accession>
<sequence length="144" mass="15520">MTSTPVALVLLTAQRHHLEDHPQEQALSAAWQKRLQSARAAGHLVVHVQWDGALGTPGETFSRGWVLHPDFRAETGDLPLRATHPNAFAGSGLDAELRRRGVTELHLLTLPGTEMLPATAEAARGLGYGVRVLETQPQMLGTPG</sequence>
<evidence type="ECO:0000313" key="3">
    <source>
        <dbReference type="Proteomes" id="UP001064971"/>
    </source>
</evidence>